<keyword evidence="3" id="KW-1185">Reference proteome</keyword>
<keyword evidence="1" id="KW-0472">Membrane</keyword>
<name>A0A109D9V3_9VIBR</name>
<protein>
    <submittedName>
        <fullName evidence="2">Uncharacterized protein</fullName>
    </submittedName>
</protein>
<keyword evidence="1" id="KW-0812">Transmembrane</keyword>
<dbReference type="OrthoDB" id="5917376at2"/>
<sequence length="122" mass="13504">MAAQKLTKGRLVQIIIMLVILIAVFTWRTVTYVNDETIDCIVSKPCQFGIEQHNVLISGYSKGYSIKTSETGKFIINYDGSGTLEPNGVSHWLLQTNDETASITVTFPQQVSTYSVNLSKAN</sequence>
<proteinExistence type="predicted"/>
<gene>
    <name evidence="2" type="ORF">APQ14_05060</name>
</gene>
<dbReference type="RefSeq" id="WP_060467652.1">
    <property type="nucleotide sequence ID" value="NZ_AP025514.1"/>
</dbReference>
<comment type="caution">
    <text evidence="2">The sequence shown here is derived from an EMBL/GenBank/DDBJ whole genome shotgun (WGS) entry which is preliminary data.</text>
</comment>
<evidence type="ECO:0000313" key="3">
    <source>
        <dbReference type="Proteomes" id="UP000057389"/>
    </source>
</evidence>
<accession>A0A109D9V3</accession>
<evidence type="ECO:0000256" key="1">
    <source>
        <dbReference type="SAM" id="Phobius"/>
    </source>
</evidence>
<reference evidence="2 3" key="1">
    <citation type="submission" date="2015-11" db="EMBL/GenBank/DDBJ databases">
        <title>Draft WGS of Vibrio toranzoniae.</title>
        <authorList>
            <person name="Lasa A."/>
            <person name="Romalde J.L."/>
        </authorList>
    </citation>
    <scope>NUCLEOTIDE SEQUENCE [LARGE SCALE GENOMIC DNA]</scope>
    <source>
        <strain evidence="2 3">Vb 10.8</strain>
    </source>
</reference>
<organism evidence="2 3">
    <name type="scientific">Vibrio toranzoniae</name>
    <dbReference type="NCBI Taxonomy" id="1194427"/>
    <lineage>
        <taxon>Bacteria</taxon>
        <taxon>Pseudomonadati</taxon>
        <taxon>Pseudomonadota</taxon>
        <taxon>Gammaproteobacteria</taxon>
        <taxon>Vibrionales</taxon>
        <taxon>Vibrionaceae</taxon>
        <taxon>Vibrio</taxon>
    </lineage>
</organism>
<keyword evidence="1" id="KW-1133">Transmembrane helix</keyword>
<dbReference type="AlphaFoldDB" id="A0A109D9V3"/>
<feature type="transmembrane region" description="Helical" evidence="1">
    <location>
        <begin position="12"/>
        <end position="30"/>
    </location>
</feature>
<dbReference type="GeneID" id="300178327"/>
<evidence type="ECO:0000313" key="2">
    <source>
        <dbReference type="EMBL" id="KWU01544.1"/>
    </source>
</evidence>
<dbReference type="EMBL" id="LMXU01000012">
    <property type="protein sequence ID" value="KWU01544.1"/>
    <property type="molecule type" value="Genomic_DNA"/>
</dbReference>
<dbReference type="Proteomes" id="UP000057389">
    <property type="component" value="Unassembled WGS sequence"/>
</dbReference>